<protein>
    <submittedName>
        <fullName evidence="8">MFS general substrate transporter</fullName>
    </submittedName>
</protein>
<feature type="transmembrane region" description="Helical" evidence="7">
    <location>
        <begin position="489"/>
        <end position="509"/>
    </location>
</feature>
<evidence type="ECO:0000256" key="3">
    <source>
        <dbReference type="ARBA" id="ARBA00022692"/>
    </source>
</evidence>
<feature type="transmembrane region" description="Helical" evidence="7">
    <location>
        <begin position="394"/>
        <end position="412"/>
    </location>
</feature>
<feature type="compositionally biased region" description="Basic and acidic residues" evidence="6">
    <location>
        <begin position="526"/>
        <end position="540"/>
    </location>
</feature>
<evidence type="ECO:0000256" key="4">
    <source>
        <dbReference type="ARBA" id="ARBA00022989"/>
    </source>
</evidence>
<accession>A0AA39UR27</accession>
<sequence length="549" mass="60725">MVSLLKREITTDLCAASTLSIVEEEMAQFCDGITLSIADSVAAIRVQLLKNINGHSIYTAFFVPCAFTMSEQDLDCSNNNPYYFPQLSWTREEESKIIRTLDTRLFPWILLTTFVLNMDRTNHSNAVSDNLAEDLGFTNDTVNLGIAVYSVIFSFACLSGAVISKIVGPARWIPVLMFAWGLVTMAHALITSRGGYLTVIALTEGGVIPSTLVYLGSFYKGTELATRLAWFWGIQTIASAVSGLMASGLLQLRGIGGLEGWKWLFLIDGIITTAVAVATWFYLPRNIAQTGGGLRGWKPWFDERQLRIGVQKVKWSDVKDAATDIGLWGHLLITVIGLTPSTPLDTYLPTVIKSFHFDVFVANALTAPPYVLQCIMMVSFIWHSDRVRERGLHGAFGAAWQLVGWILLRALPSGTSRGVKYFAAIIVAAWPSTHPLNIAWMSENTGSVGKRTIASGCVIFAANIYGGASSPPKEIYQSDDAPDYKRGNTINICFAGIAVILWFAQKYYYRYRNARNARLYAELSEQEKAEESNTAEERGNRGLTFRFTT</sequence>
<reference evidence="8" key="1">
    <citation type="submission" date="2023-06" db="EMBL/GenBank/DDBJ databases">
        <authorList>
            <consortium name="Lawrence Berkeley National Laboratory"/>
            <person name="Ahrendt S."/>
            <person name="Sahu N."/>
            <person name="Indic B."/>
            <person name="Wong-Bajracharya J."/>
            <person name="Merenyi Z."/>
            <person name="Ke H.-M."/>
            <person name="Monk M."/>
            <person name="Kocsube S."/>
            <person name="Drula E."/>
            <person name="Lipzen A."/>
            <person name="Balint B."/>
            <person name="Henrissat B."/>
            <person name="Andreopoulos B."/>
            <person name="Martin F.M."/>
            <person name="Harder C.B."/>
            <person name="Rigling D."/>
            <person name="Ford K.L."/>
            <person name="Foster G.D."/>
            <person name="Pangilinan J."/>
            <person name="Papanicolaou A."/>
            <person name="Barry K."/>
            <person name="LaButti K."/>
            <person name="Viragh M."/>
            <person name="Koriabine M."/>
            <person name="Yan M."/>
            <person name="Riley R."/>
            <person name="Champramary S."/>
            <person name="Plett K.L."/>
            <person name="Tsai I.J."/>
            <person name="Slot J."/>
            <person name="Sipos G."/>
            <person name="Plett J."/>
            <person name="Nagy L.G."/>
            <person name="Grigoriev I.V."/>
        </authorList>
    </citation>
    <scope>NUCLEOTIDE SEQUENCE</scope>
    <source>
        <strain evidence="8">HWK02</strain>
    </source>
</reference>
<feature type="transmembrane region" description="Helical" evidence="7">
    <location>
        <begin position="170"/>
        <end position="190"/>
    </location>
</feature>
<evidence type="ECO:0000313" key="8">
    <source>
        <dbReference type="EMBL" id="KAK0493694.1"/>
    </source>
</evidence>
<evidence type="ECO:0000313" key="9">
    <source>
        <dbReference type="Proteomes" id="UP001175228"/>
    </source>
</evidence>
<evidence type="ECO:0000256" key="5">
    <source>
        <dbReference type="ARBA" id="ARBA00023136"/>
    </source>
</evidence>
<evidence type="ECO:0000256" key="1">
    <source>
        <dbReference type="ARBA" id="ARBA00004141"/>
    </source>
</evidence>
<gene>
    <name evidence="8" type="ORF">EDD18DRAFT_1404258</name>
</gene>
<proteinExistence type="predicted"/>
<dbReference type="InterPro" id="IPR036259">
    <property type="entry name" value="MFS_trans_sf"/>
</dbReference>
<comment type="subcellular location">
    <subcellularLocation>
        <location evidence="1">Membrane</location>
        <topology evidence="1">Multi-pass membrane protein</topology>
    </subcellularLocation>
</comment>
<feature type="transmembrane region" description="Helical" evidence="7">
    <location>
        <begin position="142"/>
        <end position="163"/>
    </location>
</feature>
<dbReference type="PANTHER" id="PTHR43791">
    <property type="entry name" value="PERMEASE-RELATED"/>
    <property type="match status" value="1"/>
</dbReference>
<dbReference type="EMBL" id="JAUEPU010000023">
    <property type="protein sequence ID" value="KAK0493694.1"/>
    <property type="molecule type" value="Genomic_DNA"/>
</dbReference>
<name>A0AA39UR27_9AGAR</name>
<feature type="transmembrane region" description="Helical" evidence="7">
    <location>
        <begin position="418"/>
        <end position="440"/>
    </location>
</feature>
<keyword evidence="9" id="KW-1185">Reference proteome</keyword>
<dbReference type="AlphaFoldDB" id="A0AA39UR27"/>
<feature type="transmembrane region" description="Helical" evidence="7">
    <location>
        <begin position="359"/>
        <end position="382"/>
    </location>
</feature>
<evidence type="ECO:0000256" key="2">
    <source>
        <dbReference type="ARBA" id="ARBA00022448"/>
    </source>
</evidence>
<keyword evidence="2" id="KW-0813">Transport</keyword>
<dbReference type="InterPro" id="IPR011701">
    <property type="entry name" value="MFS"/>
</dbReference>
<dbReference type="SUPFAM" id="SSF103473">
    <property type="entry name" value="MFS general substrate transporter"/>
    <property type="match status" value="1"/>
</dbReference>
<dbReference type="Pfam" id="PF07690">
    <property type="entry name" value="MFS_1"/>
    <property type="match status" value="1"/>
</dbReference>
<dbReference type="Proteomes" id="UP001175228">
    <property type="component" value="Unassembled WGS sequence"/>
</dbReference>
<keyword evidence="4 7" id="KW-1133">Transmembrane helix</keyword>
<feature type="transmembrane region" description="Helical" evidence="7">
    <location>
        <begin position="228"/>
        <end position="251"/>
    </location>
</feature>
<feature type="transmembrane region" description="Helical" evidence="7">
    <location>
        <begin position="196"/>
        <end position="216"/>
    </location>
</feature>
<feature type="transmembrane region" description="Helical" evidence="7">
    <location>
        <begin position="263"/>
        <end position="283"/>
    </location>
</feature>
<evidence type="ECO:0000256" key="6">
    <source>
        <dbReference type="SAM" id="MobiDB-lite"/>
    </source>
</evidence>
<evidence type="ECO:0000256" key="7">
    <source>
        <dbReference type="SAM" id="Phobius"/>
    </source>
</evidence>
<dbReference type="PANTHER" id="PTHR43791:SF65">
    <property type="entry name" value="MAJOR FACILITATOR SUPERFAMILY (MFS) PROFILE DOMAIN-CONTAINING PROTEIN-RELATED"/>
    <property type="match status" value="1"/>
</dbReference>
<keyword evidence="3 7" id="KW-0812">Transmembrane</keyword>
<feature type="transmembrane region" description="Helical" evidence="7">
    <location>
        <begin position="321"/>
        <end position="339"/>
    </location>
</feature>
<feature type="transmembrane region" description="Helical" evidence="7">
    <location>
        <begin position="452"/>
        <end position="469"/>
    </location>
</feature>
<comment type="caution">
    <text evidence="8">The sequence shown here is derived from an EMBL/GenBank/DDBJ whole genome shotgun (WGS) entry which is preliminary data.</text>
</comment>
<organism evidence="8 9">
    <name type="scientific">Armillaria luteobubalina</name>
    <dbReference type="NCBI Taxonomy" id="153913"/>
    <lineage>
        <taxon>Eukaryota</taxon>
        <taxon>Fungi</taxon>
        <taxon>Dikarya</taxon>
        <taxon>Basidiomycota</taxon>
        <taxon>Agaricomycotina</taxon>
        <taxon>Agaricomycetes</taxon>
        <taxon>Agaricomycetidae</taxon>
        <taxon>Agaricales</taxon>
        <taxon>Marasmiineae</taxon>
        <taxon>Physalacriaceae</taxon>
        <taxon>Armillaria</taxon>
    </lineage>
</organism>
<dbReference type="Gene3D" id="1.20.1250.20">
    <property type="entry name" value="MFS general substrate transporter like domains"/>
    <property type="match status" value="1"/>
</dbReference>
<dbReference type="GO" id="GO:0022857">
    <property type="term" value="F:transmembrane transporter activity"/>
    <property type="evidence" value="ECO:0007669"/>
    <property type="project" value="InterPro"/>
</dbReference>
<feature type="region of interest" description="Disordered" evidence="6">
    <location>
        <begin position="526"/>
        <end position="549"/>
    </location>
</feature>
<keyword evidence="5 7" id="KW-0472">Membrane</keyword>
<dbReference type="GO" id="GO:0016020">
    <property type="term" value="C:membrane"/>
    <property type="evidence" value="ECO:0007669"/>
    <property type="project" value="UniProtKB-SubCell"/>
</dbReference>